<dbReference type="RefSeq" id="XP_005758742.1">
    <property type="nucleotide sequence ID" value="XM_005758685.1"/>
</dbReference>
<feature type="transmembrane region" description="Helical" evidence="6">
    <location>
        <begin position="203"/>
        <end position="223"/>
    </location>
</feature>
<evidence type="ECO:0000256" key="5">
    <source>
        <dbReference type="SAM" id="MobiDB-lite"/>
    </source>
</evidence>
<dbReference type="PaxDb" id="2903-EOD06313"/>
<feature type="transmembrane region" description="Helical" evidence="6">
    <location>
        <begin position="175"/>
        <end position="197"/>
    </location>
</feature>
<dbReference type="KEGG" id="ehx:EMIHUDRAFT_249902"/>
<keyword evidence="2 6" id="KW-0812">Transmembrane</keyword>
<dbReference type="HOGENOM" id="CLU_995482_0_0_1"/>
<dbReference type="InterPro" id="IPR003807">
    <property type="entry name" value="DUF202"/>
</dbReference>
<evidence type="ECO:0000313" key="8">
    <source>
        <dbReference type="EnsemblProtists" id="EOD06313"/>
    </source>
</evidence>
<proteinExistence type="predicted"/>
<comment type="subcellular location">
    <subcellularLocation>
        <location evidence="1">Endomembrane system</location>
        <topology evidence="1">Multi-pass membrane protein</topology>
    </subcellularLocation>
</comment>
<evidence type="ECO:0000259" key="7">
    <source>
        <dbReference type="Pfam" id="PF02656"/>
    </source>
</evidence>
<sequence>MASGAAEEAAPTRRRTLTLRRAGVDPITLAWYVPGTSTADMRATAEWRLGLWPGAGFTLEDETGAAVALSPGLPSGLSLDASAALGEGGAAVSGGDAAPPRPLLSWSQRDGSVVRLGGEKRSSHSHQCASLYQARPRHDEPKNPKLTPAERLDANMESVLKLTRLTNHLANERTFLAWIRTTVSLFGLAISTIALANHEVREWRWMAVSSGLLVSLLSTAAYVHGCERYFKVKKVLEMPNPPPAFNRRSLVTFSGVAGMVWVAICFSYVVLWATWGSPDD</sequence>
<dbReference type="GeneID" id="17252469"/>
<feature type="transmembrane region" description="Helical" evidence="6">
    <location>
        <begin position="250"/>
        <end position="275"/>
    </location>
</feature>
<dbReference type="Proteomes" id="UP000013827">
    <property type="component" value="Unassembled WGS sequence"/>
</dbReference>
<feature type="region of interest" description="Disordered" evidence="5">
    <location>
        <begin position="117"/>
        <end position="148"/>
    </location>
</feature>
<evidence type="ECO:0000313" key="9">
    <source>
        <dbReference type="Proteomes" id="UP000013827"/>
    </source>
</evidence>
<evidence type="ECO:0000256" key="6">
    <source>
        <dbReference type="SAM" id="Phobius"/>
    </source>
</evidence>
<evidence type="ECO:0000256" key="3">
    <source>
        <dbReference type="ARBA" id="ARBA00022989"/>
    </source>
</evidence>
<reference evidence="8" key="2">
    <citation type="submission" date="2024-10" db="UniProtKB">
        <authorList>
            <consortium name="EnsemblProtists"/>
        </authorList>
    </citation>
    <scope>IDENTIFICATION</scope>
</reference>
<keyword evidence="3 6" id="KW-1133">Transmembrane helix</keyword>
<dbReference type="eggNOG" id="ENOG502SBZQ">
    <property type="taxonomic scope" value="Eukaryota"/>
</dbReference>
<evidence type="ECO:0000256" key="2">
    <source>
        <dbReference type="ARBA" id="ARBA00022692"/>
    </source>
</evidence>
<dbReference type="GO" id="GO:0012505">
    <property type="term" value="C:endomembrane system"/>
    <property type="evidence" value="ECO:0007669"/>
    <property type="project" value="UniProtKB-SubCell"/>
</dbReference>
<organism evidence="8 9">
    <name type="scientific">Emiliania huxleyi (strain CCMP1516)</name>
    <dbReference type="NCBI Taxonomy" id="280463"/>
    <lineage>
        <taxon>Eukaryota</taxon>
        <taxon>Haptista</taxon>
        <taxon>Haptophyta</taxon>
        <taxon>Prymnesiophyceae</taxon>
        <taxon>Isochrysidales</taxon>
        <taxon>Noelaerhabdaceae</taxon>
        <taxon>Emiliania</taxon>
    </lineage>
</organism>
<keyword evidence="9" id="KW-1185">Reference proteome</keyword>
<reference evidence="9" key="1">
    <citation type="journal article" date="2013" name="Nature">
        <title>Pan genome of the phytoplankton Emiliania underpins its global distribution.</title>
        <authorList>
            <person name="Read B.A."/>
            <person name="Kegel J."/>
            <person name="Klute M.J."/>
            <person name="Kuo A."/>
            <person name="Lefebvre S.C."/>
            <person name="Maumus F."/>
            <person name="Mayer C."/>
            <person name="Miller J."/>
            <person name="Monier A."/>
            <person name="Salamov A."/>
            <person name="Young J."/>
            <person name="Aguilar M."/>
            <person name="Claverie J.M."/>
            <person name="Frickenhaus S."/>
            <person name="Gonzalez K."/>
            <person name="Herman E.K."/>
            <person name="Lin Y.C."/>
            <person name="Napier J."/>
            <person name="Ogata H."/>
            <person name="Sarno A.F."/>
            <person name="Shmutz J."/>
            <person name="Schroeder D."/>
            <person name="de Vargas C."/>
            <person name="Verret F."/>
            <person name="von Dassow P."/>
            <person name="Valentin K."/>
            <person name="Van de Peer Y."/>
            <person name="Wheeler G."/>
            <person name="Dacks J.B."/>
            <person name="Delwiche C.F."/>
            <person name="Dyhrman S.T."/>
            <person name="Glockner G."/>
            <person name="John U."/>
            <person name="Richards T."/>
            <person name="Worden A.Z."/>
            <person name="Zhang X."/>
            <person name="Grigoriev I.V."/>
            <person name="Allen A.E."/>
            <person name="Bidle K."/>
            <person name="Borodovsky M."/>
            <person name="Bowler C."/>
            <person name="Brownlee C."/>
            <person name="Cock J.M."/>
            <person name="Elias M."/>
            <person name="Gladyshev V.N."/>
            <person name="Groth M."/>
            <person name="Guda C."/>
            <person name="Hadaegh A."/>
            <person name="Iglesias-Rodriguez M.D."/>
            <person name="Jenkins J."/>
            <person name="Jones B.M."/>
            <person name="Lawson T."/>
            <person name="Leese F."/>
            <person name="Lindquist E."/>
            <person name="Lobanov A."/>
            <person name="Lomsadze A."/>
            <person name="Malik S.B."/>
            <person name="Marsh M.E."/>
            <person name="Mackinder L."/>
            <person name="Mock T."/>
            <person name="Mueller-Roeber B."/>
            <person name="Pagarete A."/>
            <person name="Parker M."/>
            <person name="Probert I."/>
            <person name="Quesneville H."/>
            <person name="Raines C."/>
            <person name="Rensing S.A."/>
            <person name="Riano-Pachon D.M."/>
            <person name="Richier S."/>
            <person name="Rokitta S."/>
            <person name="Shiraiwa Y."/>
            <person name="Soanes D.M."/>
            <person name="van der Giezen M."/>
            <person name="Wahlund T.M."/>
            <person name="Williams B."/>
            <person name="Wilson W."/>
            <person name="Wolfe G."/>
            <person name="Wurch L.L."/>
        </authorList>
    </citation>
    <scope>NUCLEOTIDE SEQUENCE</scope>
</reference>
<dbReference type="EnsemblProtists" id="EOD06313">
    <property type="protein sequence ID" value="EOD06313"/>
    <property type="gene ID" value="EMIHUDRAFT_249902"/>
</dbReference>
<keyword evidence="4 6" id="KW-0472">Membrane</keyword>
<feature type="domain" description="DUF202" evidence="7">
    <location>
        <begin position="167"/>
        <end position="233"/>
    </location>
</feature>
<name>A0A0D3I4X8_EMIH1</name>
<dbReference type="AlphaFoldDB" id="A0A0D3I4X8"/>
<feature type="compositionally biased region" description="Basic and acidic residues" evidence="5">
    <location>
        <begin position="136"/>
        <end position="148"/>
    </location>
</feature>
<evidence type="ECO:0000256" key="1">
    <source>
        <dbReference type="ARBA" id="ARBA00004127"/>
    </source>
</evidence>
<evidence type="ECO:0000256" key="4">
    <source>
        <dbReference type="ARBA" id="ARBA00023136"/>
    </source>
</evidence>
<accession>A0A0D3I4X8</accession>
<dbReference type="Pfam" id="PF02656">
    <property type="entry name" value="DUF202"/>
    <property type="match status" value="1"/>
</dbReference>
<protein>
    <recommendedName>
        <fullName evidence="7">DUF202 domain-containing protein</fullName>
    </recommendedName>
</protein>